<dbReference type="Proteomes" id="UP000019426">
    <property type="component" value="Chromosome M2/40_rep1"/>
</dbReference>
<reference evidence="3 4" key="1">
    <citation type="submission" date="2013-11" db="EMBL/GenBank/DDBJ databases">
        <title>Complete genome sequence of Clostridum sp. M2/40.</title>
        <authorList>
            <person name="Wibberg D."/>
            <person name="Puehler A."/>
            <person name="Schlueter A."/>
        </authorList>
    </citation>
    <scope>NUCLEOTIDE SEQUENCE [LARGE SCALE GENOMIC DNA]</scope>
    <source>
        <strain evidence="4">M2/40</strain>
    </source>
</reference>
<evidence type="ECO:0000256" key="1">
    <source>
        <dbReference type="SAM" id="Phobius"/>
    </source>
</evidence>
<dbReference type="SMART" id="SM00327">
    <property type="entry name" value="VWA"/>
    <property type="match status" value="2"/>
</dbReference>
<dbReference type="eggNOG" id="COG5426">
    <property type="taxonomic scope" value="Bacteria"/>
</dbReference>
<evidence type="ECO:0000313" key="3">
    <source>
        <dbReference type="EMBL" id="CDM67489.1"/>
    </source>
</evidence>
<proteinExistence type="predicted"/>
<feature type="transmembrane region" description="Helical" evidence="1">
    <location>
        <begin position="36"/>
        <end position="54"/>
    </location>
</feature>
<keyword evidence="1" id="KW-0812">Transmembrane</keyword>
<dbReference type="Pfam" id="PF07090">
    <property type="entry name" value="GATase1_like"/>
    <property type="match status" value="1"/>
</dbReference>
<sequence length="919" mass="102380">MKFEIMMTWALVLIPIVIAFIYFSLRKYKGVRNRDYFIIVSRVLVMVLLILALSDITISLKGKNTVTIFLLDTSESMSSFKEEGVKFINKSLQEMPKNNKAGVVVFGGNSEVDKVIDNDKKYLEVNNTPIKTATNIENAISSAVSLFPSGVSKRIVLISDGEENQGEVIKDTSLIKEQDIDFRTYKVSNEKGNEVYVDNVKVPDNIPIGEEFSVVITLESNVKISANLVLFSGRDKKAEQRVEVQKGKNTFVFKDVQTSGGFKGYRVLIEPDEDTSTVNNEYTCFTNVTAPAKILLIEGKFGDGAGAINVLKAANSDMKVITSSAAPRDLNELLEYKTIVLCNVHSDDLNSGFMNNIESYVKDYGGGVVTFGGEDSYALGGYKDTALEKILPVDMDKKGKNEIPQISLSLIIDKSGSMSSGDGSTSKLTLAIESALKAVDNLRNTDEISVIAFDDGFSYVVEPQKVQDKDKIKEKISGITVGGGTSIYPPLKDAIEKQIESSAKIKHTILLTDGEDGFPESGYDDVISKINENNITLSTVSVGTDANSTLLENLAKKGNGRSYHTDIFTDIPRIFAKEILISTGEYIINEEFTPKIVSSHEITRGLVDQGLPSVLGYIGTSKKDKAIEILRTKEDEPLLAVYQYGLGKTVSWTSDINGQWSKNYLSWNNGAQFIKNMIYWTIPEYGDGGNVNVTVSGDEAVIDFYSDDVKKGSKLDGHYNSEEGEEGKFELSEVEPGRYQGKVKVNNLGFYNFNIREENEGKIVNSYNGAFAMQYSEEFKFNNNSGNIDILVSEVNGKFINKASEVFNGKEKIAYKKIQLKNICLVIAILLFFFDIVYRRLNLDYRKLLAKIPIKRVKTFYEKRKDKKVVVVEKKVDKKINIEIEKKKKVKTKNINKKASNEKEVLDTSALLKKKEKRE</sequence>
<dbReference type="RefSeq" id="WP_044035935.1">
    <property type="nucleotide sequence ID" value="NZ_HG917868.1"/>
</dbReference>
<dbReference type="AlphaFoldDB" id="W6RV60"/>
<keyword evidence="1" id="KW-1133">Transmembrane helix</keyword>
<keyword evidence="1" id="KW-0472">Membrane</keyword>
<protein>
    <recommendedName>
        <fullName evidence="2">VWFA domain-containing protein</fullName>
    </recommendedName>
</protein>
<dbReference type="InterPro" id="IPR029062">
    <property type="entry name" value="Class_I_gatase-like"/>
</dbReference>
<dbReference type="HOGENOM" id="CLU_007196_0_0_9"/>
<dbReference type="SUPFAM" id="SSF53300">
    <property type="entry name" value="vWA-like"/>
    <property type="match status" value="2"/>
</dbReference>
<dbReference type="OrthoDB" id="9781333at2"/>
<dbReference type="PANTHER" id="PTHR37947:SF2">
    <property type="entry name" value="VON WILLEBRAND FACTOR TYPE A"/>
    <property type="match status" value="1"/>
</dbReference>
<dbReference type="eggNOG" id="COG2304">
    <property type="taxonomic scope" value="Bacteria"/>
</dbReference>
<dbReference type="InterPro" id="IPR036465">
    <property type="entry name" value="vWFA_dom_sf"/>
</dbReference>
<dbReference type="SUPFAM" id="SSF52317">
    <property type="entry name" value="Class I glutamine amidotransferase-like"/>
    <property type="match status" value="1"/>
</dbReference>
<accession>W6RV60</accession>
<dbReference type="CDD" id="cd00198">
    <property type="entry name" value="vWFA"/>
    <property type="match status" value="1"/>
</dbReference>
<dbReference type="Pfam" id="PF13519">
    <property type="entry name" value="VWA_2"/>
    <property type="match status" value="1"/>
</dbReference>
<dbReference type="InterPro" id="IPR010768">
    <property type="entry name" value="GATase1-like"/>
</dbReference>
<gene>
    <name evidence="3" type="ORF">CM240_0322</name>
</gene>
<dbReference type="Gene3D" id="3.40.50.880">
    <property type="match status" value="1"/>
</dbReference>
<dbReference type="STRING" id="1216932.CM240_0322"/>
<dbReference type="InterPro" id="IPR002035">
    <property type="entry name" value="VWF_A"/>
</dbReference>
<dbReference type="Gene3D" id="3.40.50.410">
    <property type="entry name" value="von Willebrand factor, type A domain"/>
    <property type="match status" value="2"/>
</dbReference>
<dbReference type="PATRIC" id="fig|1216932.3.peg.301"/>
<feature type="transmembrane region" description="Helical" evidence="1">
    <location>
        <begin position="6"/>
        <end position="24"/>
    </location>
</feature>
<name>W6RV60_9CLOT</name>
<evidence type="ECO:0000313" key="4">
    <source>
        <dbReference type="Proteomes" id="UP000019426"/>
    </source>
</evidence>
<evidence type="ECO:0000259" key="2">
    <source>
        <dbReference type="PROSITE" id="PS50234"/>
    </source>
</evidence>
<dbReference type="EMBL" id="HG917868">
    <property type="protein sequence ID" value="CDM67489.1"/>
    <property type="molecule type" value="Genomic_DNA"/>
</dbReference>
<organism evidence="3 4">
    <name type="scientific">Clostridium bornimense</name>
    <dbReference type="NCBI Taxonomy" id="1216932"/>
    <lineage>
        <taxon>Bacteria</taxon>
        <taxon>Bacillati</taxon>
        <taxon>Bacillota</taxon>
        <taxon>Clostridia</taxon>
        <taxon>Eubacteriales</taxon>
        <taxon>Clostridiaceae</taxon>
        <taxon>Clostridium</taxon>
    </lineage>
</organism>
<dbReference type="Pfam" id="PF00092">
    <property type="entry name" value="VWA"/>
    <property type="match status" value="1"/>
</dbReference>
<dbReference type="PROSITE" id="PS50234">
    <property type="entry name" value="VWFA"/>
    <property type="match status" value="1"/>
</dbReference>
<dbReference type="PANTHER" id="PTHR37947">
    <property type="entry name" value="BLL2462 PROTEIN"/>
    <property type="match status" value="1"/>
</dbReference>
<keyword evidence="4" id="KW-1185">Reference proteome</keyword>
<feature type="domain" description="VWFA" evidence="2">
    <location>
        <begin position="407"/>
        <end position="579"/>
    </location>
</feature>
<dbReference type="KEGG" id="clt:CM240_0322"/>